<accession>A0AAP0RD30</accession>
<name>A0AAP0RD30_LIQFO</name>
<dbReference type="AlphaFoldDB" id="A0AAP0RD30"/>
<proteinExistence type="predicted"/>
<protein>
    <submittedName>
        <fullName evidence="1">Uncharacterized protein</fullName>
    </submittedName>
</protein>
<dbReference type="Proteomes" id="UP001415857">
    <property type="component" value="Unassembled WGS sequence"/>
</dbReference>
<dbReference type="EMBL" id="JBBPBK010000011">
    <property type="protein sequence ID" value="KAK9275584.1"/>
    <property type="molecule type" value="Genomic_DNA"/>
</dbReference>
<evidence type="ECO:0000313" key="1">
    <source>
        <dbReference type="EMBL" id="KAK9275584.1"/>
    </source>
</evidence>
<gene>
    <name evidence="1" type="ORF">L1049_022851</name>
</gene>
<keyword evidence="2" id="KW-1185">Reference proteome</keyword>
<organism evidence="1 2">
    <name type="scientific">Liquidambar formosana</name>
    <name type="common">Formosan gum</name>
    <dbReference type="NCBI Taxonomy" id="63359"/>
    <lineage>
        <taxon>Eukaryota</taxon>
        <taxon>Viridiplantae</taxon>
        <taxon>Streptophyta</taxon>
        <taxon>Embryophyta</taxon>
        <taxon>Tracheophyta</taxon>
        <taxon>Spermatophyta</taxon>
        <taxon>Magnoliopsida</taxon>
        <taxon>eudicotyledons</taxon>
        <taxon>Gunneridae</taxon>
        <taxon>Pentapetalae</taxon>
        <taxon>Saxifragales</taxon>
        <taxon>Altingiaceae</taxon>
        <taxon>Liquidambar</taxon>
    </lineage>
</organism>
<reference evidence="1 2" key="1">
    <citation type="journal article" date="2024" name="Plant J.">
        <title>Genome sequences and population genomics reveal climatic adaptation and genomic divergence between two closely related sweetgum species.</title>
        <authorList>
            <person name="Xu W.Q."/>
            <person name="Ren C.Q."/>
            <person name="Zhang X.Y."/>
            <person name="Comes H.P."/>
            <person name="Liu X.H."/>
            <person name="Li Y.G."/>
            <person name="Kettle C.J."/>
            <person name="Jalonen R."/>
            <person name="Gaisberger H."/>
            <person name="Ma Y.Z."/>
            <person name="Qiu Y.X."/>
        </authorList>
    </citation>
    <scope>NUCLEOTIDE SEQUENCE [LARGE SCALE GENOMIC DNA]</scope>
    <source>
        <strain evidence="1">Hangzhou</strain>
    </source>
</reference>
<comment type="caution">
    <text evidence="1">The sequence shown here is derived from an EMBL/GenBank/DDBJ whole genome shotgun (WGS) entry which is preliminary data.</text>
</comment>
<sequence>MASAKDSDPSLGINYALYEELDAGDVERTRDVYRDVFVLQNFKGKNFSFQVGEAWRRRKAKQRKGGYQLH</sequence>
<evidence type="ECO:0000313" key="2">
    <source>
        <dbReference type="Proteomes" id="UP001415857"/>
    </source>
</evidence>